<dbReference type="EMBL" id="JARIHO010000014">
    <property type="protein sequence ID" value="KAJ7350855.1"/>
    <property type="molecule type" value="Genomic_DNA"/>
</dbReference>
<gene>
    <name evidence="1" type="ORF">DFH08DRAFT_616067</name>
</gene>
<evidence type="ECO:0000313" key="2">
    <source>
        <dbReference type="Proteomes" id="UP001218218"/>
    </source>
</evidence>
<dbReference type="AlphaFoldDB" id="A0AAD7A706"/>
<proteinExistence type="predicted"/>
<comment type="caution">
    <text evidence="1">The sequence shown here is derived from an EMBL/GenBank/DDBJ whole genome shotgun (WGS) entry which is preliminary data.</text>
</comment>
<evidence type="ECO:0000313" key="1">
    <source>
        <dbReference type="EMBL" id="KAJ7350855.1"/>
    </source>
</evidence>
<feature type="non-terminal residue" evidence="1">
    <location>
        <position position="1"/>
    </location>
</feature>
<accession>A0AAD7A706</accession>
<name>A0AAD7A706_9AGAR</name>
<dbReference type="Proteomes" id="UP001218218">
    <property type="component" value="Unassembled WGS sequence"/>
</dbReference>
<feature type="non-terminal residue" evidence="1">
    <location>
        <position position="108"/>
    </location>
</feature>
<reference evidence="1" key="1">
    <citation type="submission" date="2023-03" db="EMBL/GenBank/DDBJ databases">
        <title>Massive genome expansion in bonnet fungi (Mycena s.s.) driven by repeated elements and novel gene families across ecological guilds.</title>
        <authorList>
            <consortium name="Lawrence Berkeley National Laboratory"/>
            <person name="Harder C.B."/>
            <person name="Miyauchi S."/>
            <person name="Viragh M."/>
            <person name="Kuo A."/>
            <person name="Thoen E."/>
            <person name="Andreopoulos B."/>
            <person name="Lu D."/>
            <person name="Skrede I."/>
            <person name="Drula E."/>
            <person name="Henrissat B."/>
            <person name="Morin E."/>
            <person name="Kohler A."/>
            <person name="Barry K."/>
            <person name="LaButti K."/>
            <person name="Morin E."/>
            <person name="Salamov A."/>
            <person name="Lipzen A."/>
            <person name="Mereny Z."/>
            <person name="Hegedus B."/>
            <person name="Baldrian P."/>
            <person name="Stursova M."/>
            <person name="Weitz H."/>
            <person name="Taylor A."/>
            <person name="Grigoriev I.V."/>
            <person name="Nagy L.G."/>
            <person name="Martin F."/>
            <person name="Kauserud H."/>
        </authorList>
    </citation>
    <scope>NUCLEOTIDE SEQUENCE</scope>
    <source>
        <strain evidence="1">CBHHK002</strain>
    </source>
</reference>
<keyword evidence="2" id="KW-1185">Reference proteome</keyword>
<organism evidence="1 2">
    <name type="scientific">Mycena albidolilacea</name>
    <dbReference type="NCBI Taxonomy" id="1033008"/>
    <lineage>
        <taxon>Eukaryota</taxon>
        <taxon>Fungi</taxon>
        <taxon>Dikarya</taxon>
        <taxon>Basidiomycota</taxon>
        <taxon>Agaricomycotina</taxon>
        <taxon>Agaricomycetes</taxon>
        <taxon>Agaricomycetidae</taxon>
        <taxon>Agaricales</taxon>
        <taxon>Marasmiineae</taxon>
        <taxon>Mycenaceae</taxon>
        <taxon>Mycena</taxon>
    </lineage>
</organism>
<sequence>LGFMSNQLYDNTQSTVKKIVFMIAKRHQRDPEGSVNAKNDGDDPLEGLFSFTQMAGGHNSAMNYKQGVEQSGCACNIVGVYRCWPSCWCRVTQTEHMDHLNAASWNGD</sequence>
<protein>
    <submittedName>
        <fullName evidence="1">Uncharacterized protein</fullName>
    </submittedName>
</protein>